<evidence type="ECO:0000313" key="3">
    <source>
        <dbReference type="Proteomes" id="UP001501645"/>
    </source>
</evidence>
<organism evidence="2 3">
    <name type="scientific">Microbacterium gilvum</name>
    <dbReference type="NCBI Taxonomy" id="1336204"/>
    <lineage>
        <taxon>Bacteria</taxon>
        <taxon>Bacillati</taxon>
        <taxon>Actinomycetota</taxon>
        <taxon>Actinomycetes</taxon>
        <taxon>Micrococcales</taxon>
        <taxon>Microbacteriaceae</taxon>
        <taxon>Microbacterium</taxon>
    </lineage>
</organism>
<feature type="transmembrane region" description="Helical" evidence="1">
    <location>
        <begin position="79"/>
        <end position="97"/>
    </location>
</feature>
<dbReference type="Proteomes" id="UP001501645">
    <property type="component" value="Unassembled WGS sequence"/>
</dbReference>
<keyword evidence="3" id="KW-1185">Reference proteome</keyword>
<feature type="transmembrane region" description="Helical" evidence="1">
    <location>
        <begin position="12"/>
        <end position="36"/>
    </location>
</feature>
<comment type="caution">
    <text evidence="2">The sequence shown here is derived from an EMBL/GenBank/DDBJ whole genome shotgun (WGS) entry which is preliminary data.</text>
</comment>
<reference evidence="3" key="1">
    <citation type="journal article" date="2019" name="Int. J. Syst. Evol. Microbiol.">
        <title>The Global Catalogue of Microorganisms (GCM) 10K type strain sequencing project: providing services to taxonomists for standard genome sequencing and annotation.</title>
        <authorList>
            <consortium name="The Broad Institute Genomics Platform"/>
            <consortium name="The Broad Institute Genome Sequencing Center for Infectious Disease"/>
            <person name="Wu L."/>
            <person name="Ma J."/>
        </authorList>
    </citation>
    <scope>NUCLEOTIDE SEQUENCE [LARGE SCALE GENOMIC DNA]</scope>
    <source>
        <strain evidence="3">JCM 18537</strain>
    </source>
</reference>
<feature type="transmembrane region" description="Helical" evidence="1">
    <location>
        <begin position="103"/>
        <end position="124"/>
    </location>
</feature>
<keyword evidence="1" id="KW-1133">Transmembrane helix</keyword>
<gene>
    <name evidence="2" type="ORF">GCM10023351_08260</name>
</gene>
<feature type="transmembrane region" description="Helical" evidence="1">
    <location>
        <begin position="48"/>
        <end position="67"/>
    </location>
</feature>
<evidence type="ECO:0000256" key="1">
    <source>
        <dbReference type="SAM" id="Phobius"/>
    </source>
</evidence>
<dbReference type="EMBL" id="BAABKO010000001">
    <property type="protein sequence ID" value="GAA4767231.1"/>
    <property type="molecule type" value="Genomic_DNA"/>
</dbReference>
<proteinExistence type="predicted"/>
<dbReference type="RefSeq" id="WP_345436234.1">
    <property type="nucleotide sequence ID" value="NZ_BAABKO010000001.1"/>
</dbReference>
<keyword evidence="1" id="KW-0472">Membrane</keyword>
<accession>A0ABP8ZX84</accession>
<dbReference type="Pfam" id="PF11255">
    <property type="entry name" value="DUF3054"/>
    <property type="match status" value="1"/>
</dbReference>
<protein>
    <submittedName>
        <fullName evidence="2">DUF3054 domain-containing protein</fullName>
    </submittedName>
</protein>
<name>A0ABP8ZX84_9MICO</name>
<keyword evidence="1" id="KW-0812">Transmembrane</keyword>
<evidence type="ECO:0000313" key="2">
    <source>
        <dbReference type="EMBL" id="GAA4767231.1"/>
    </source>
</evidence>
<dbReference type="InterPro" id="IPR021414">
    <property type="entry name" value="DUF3054"/>
</dbReference>
<sequence length="138" mass="13904">MSAPAAPPRPSVVARGVVACAAVADLLVVLVFAALGLASHDGVVDAVALARVAWPFAVALAAGWALARAWRHPLAPVRTGLVLWAATAVVGLGLRVLTGGGAAPAFVVVTAVVLLVLLVGWRLAVTLVVRRRQPAGSS</sequence>